<evidence type="ECO:0000313" key="10">
    <source>
        <dbReference type="EMBL" id="KAK3222994.1"/>
    </source>
</evidence>
<comment type="similarity">
    <text evidence="2 9">Belongs to the mitochondrial carrier (TC 2.A.29) family.</text>
</comment>
<evidence type="ECO:0000256" key="5">
    <source>
        <dbReference type="ARBA" id="ARBA00022737"/>
    </source>
</evidence>
<dbReference type="PROSITE" id="PS50920">
    <property type="entry name" value="SOLCAR"/>
    <property type="match status" value="1"/>
</dbReference>
<dbReference type="SUPFAM" id="SSF103506">
    <property type="entry name" value="Mitochondrial carrier"/>
    <property type="match status" value="1"/>
</dbReference>
<dbReference type="Proteomes" id="UP001281410">
    <property type="component" value="Unassembled WGS sequence"/>
</dbReference>
<evidence type="ECO:0000256" key="1">
    <source>
        <dbReference type="ARBA" id="ARBA00004141"/>
    </source>
</evidence>
<evidence type="ECO:0000256" key="8">
    <source>
        <dbReference type="PROSITE-ProRule" id="PRU00282"/>
    </source>
</evidence>
<keyword evidence="7 8" id="KW-0472">Membrane</keyword>
<keyword evidence="3 9" id="KW-0813">Transport</keyword>
<dbReference type="Pfam" id="PF00153">
    <property type="entry name" value="Mito_carr"/>
    <property type="match status" value="1"/>
</dbReference>
<gene>
    <name evidence="10" type="ORF">Dsin_010019</name>
</gene>
<organism evidence="10 11">
    <name type="scientific">Dipteronia sinensis</name>
    <dbReference type="NCBI Taxonomy" id="43782"/>
    <lineage>
        <taxon>Eukaryota</taxon>
        <taxon>Viridiplantae</taxon>
        <taxon>Streptophyta</taxon>
        <taxon>Embryophyta</taxon>
        <taxon>Tracheophyta</taxon>
        <taxon>Spermatophyta</taxon>
        <taxon>Magnoliopsida</taxon>
        <taxon>eudicotyledons</taxon>
        <taxon>Gunneridae</taxon>
        <taxon>Pentapetalae</taxon>
        <taxon>rosids</taxon>
        <taxon>malvids</taxon>
        <taxon>Sapindales</taxon>
        <taxon>Sapindaceae</taxon>
        <taxon>Hippocastanoideae</taxon>
        <taxon>Acereae</taxon>
        <taxon>Dipteronia</taxon>
    </lineage>
</organism>
<comment type="caution">
    <text evidence="10">The sequence shown here is derived from an EMBL/GenBank/DDBJ whole genome shotgun (WGS) entry which is preliminary data.</text>
</comment>
<evidence type="ECO:0000256" key="3">
    <source>
        <dbReference type="ARBA" id="ARBA00022448"/>
    </source>
</evidence>
<evidence type="ECO:0000256" key="4">
    <source>
        <dbReference type="ARBA" id="ARBA00022692"/>
    </source>
</evidence>
<dbReference type="InterPro" id="IPR018108">
    <property type="entry name" value="MCP_transmembrane"/>
</dbReference>
<evidence type="ECO:0000256" key="2">
    <source>
        <dbReference type="ARBA" id="ARBA00006375"/>
    </source>
</evidence>
<evidence type="ECO:0000313" key="11">
    <source>
        <dbReference type="Proteomes" id="UP001281410"/>
    </source>
</evidence>
<accession>A0AAE0ASW5</accession>
<feature type="repeat" description="Solcar" evidence="8">
    <location>
        <begin position="1"/>
        <end position="76"/>
    </location>
</feature>
<reference evidence="10" key="1">
    <citation type="journal article" date="2023" name="Plant J.">
        <title>Genome sequences and population genomics provide insights into the demographic history, inbreeding, and mutation load of two 'living fossil' tree species of Dipteronia.</title>
        <authorList>
            <person name="Feng Y."/>
            <person name="Comes H.P."/>
            <person name="Chen J."/>
            <person name="Zhu S."/>
            <person name="Lu R."/>
            <person name="Zhang X."/>
            <person name="Li P."/>
            <person name="Qiu J."/>
            <person name="Olsen K.M."/>
            <person name="Qiu Y."/>
        </authorList>
    </citation>
    <scope>NUCLEOTIDE SEQUENCE</scope>
    <source>
        <strain evidence="10">NBL</strain>
    </source>
</reference>
<keyword evidence="4 8" id="KW-0812">Transmembrane</keyword>
<keyword evidence="6" id="KW-1133">Transmembrane helix</keyword>
<dbReference type="AlphaFoldDB" id="A0AAE0ASW5"/>
<keyword evidence="5" id="KW-0677">Repeat</keyword>
<evidence type="ECO:0000256" key="9">
    <source>
        <dbReference type="RuleBase" id="RU000488"/>
    </source>
</evidence>
<sequence length="109" mass="12146">MKKREGYGEEEHTHTKIVLSSFSAMIAESTTFPIDMTEIVREQGPLGLYKGLSPAIIRHLFYTRIRIVGYENLRNLFLPDHAHGGSISLFSKAIIGGFSGVIASLHLCR</sequence>
<protein>
    <submittedName>
        <fullName evidence="10">Uncharacterized protein</fullName>
    </submittedName>
</protein>
<name>A0AAE0ASW5_9ROSI</name>
<dbReference type="InterPro" id="IPR023395">
    <property type="entry name" value="MCP_dom_sf"/>
</dbReference>
<proteinExistence type="inferred from homology"/>
<dbReference type="Gene3D" id="1.50.40.10">
    <property type="entry name" value="Mitochondrial carrier domain"/>
    <property type="match status" value="1"/>
</dbReference>
<keyword evidence="11" id="KW-1185">Reference proteome</keyword>
<dbReference type="PANTHER" id="PTHR45618">
    <property type="entry name" value="MITOCHONDRIAL DICARBOXYLATE CARRIER-RELATED"/>
    <property type="match status" value="1"/>
</dbReference>
<comment type="subcellular location">
    <subcellularLocation>
        <location evidence="1">Membrane</location>
        <topology evidence="1">Multi-pass membrane protein</topology>
    </subcellularLocation>
</comment>
<evidence type="ECO:0000256" key="6">
    <source>
        <dbReference type="ARBA" id="ARBA00022989"/>
    </source>
</evidence>
<dbReference type="GO" id="GO:0016020">
    <property type="term" value="C:membrane"/>
    <property type="evidence" value="ECO:0007669"/>
    <property type="project" value="UniProtKB-SubCell"/>
</dbReference>
<dbReference type="InterPro" id="IPR050391">
    <property type="entry name" value="Mito_Metabolite_Transporter"/>
</dbReference>
<dbReference type="EMBL" id="JANJYJ010000003">
    <property type="protein sequence ID" value="KAK3222994.1"/>
    <property type="molecule type" value="Genomic_DNA"/>
</dbReference>
<evidence type="ECO:0000256" key="7">
    <source>
        <dbReference type="ARBA" id="ARBA00023136"/>
    </source>
</evidence>